<comment type="caution">
    <text evidence="4">The sequence shown here is derived from an EMBL/GenBank/DDBJ whole genome shotgun (WGS) entry which is preliminary data.</text>
</comment>
<dbReference type="AlphaFoldDB" id="A0A7W7YAP0"/>
<reference evidence="4 5" key="1">
    <citation type="submission" date="2020-08" db="EMBL/GenBank/DDBJ databases">
        <title>Genomic Encyclopedia of Type Strains, Phase IV (KMG-IV): sequencing the most valuable type-strain genomes for metagenomic binning, comparative biology and taxonomic classification.</title>
        <authorList>
            <person name="Goeker M."/>
        </authorList>
    </citation>
    <scope>NUCLEOTIDE SEQUENCE [LARGE SCALE GENOMIC DNA]</scope>
    <source>
        <strain evidence="4 5">DSM 12252</strain>
    </source>
</reference>
<keyword evidence="3" id="KW-1133">Transmembrane helix</keyword>
<evidence type="ECO:0000313" key="5">
    <source>
        <dbReference type="Proteomes" id="UP000590740"/>
    </source>
</evidence>
<gene>
    <name evidence="4" type="ORF">HNQ65_002304</name>
</gene>
<keyword evidence="5" id="KW-1185">Reference proteome</keyword>
<feature type="region of interest" description="Disordered" evidence="2">
    <location>
        <begin position="154"/>
        <end position="174"/>
    </location>
</feature>
<protein>
    <submittedName>
        <fullName evidence="4">Prepilin-type N-terminal cleavage/methylation domain-containing protein</fullName>
    </submittedName>
</protein>
<proteinExistence type="predicted"/>
<keyword evidence="1" id="KW-0488">Methylation</keyword>
<dbReference type="EMBL" id="JACHIG010000004">
    <property type="protein sequence ID" value="MBB5032722.1"/>
    <property type="molecule type" value="Genomic_DNA"/>
</dbReference>
<keyword evidence="3" id="KW-0812">Transmembrane</keyword>
<dbReference type="PANTHER" id="PTHR30093">
    <property type="entry name" value="GENERAL SECRETION PATHWAY PROTEIN G"/>
    <property type="match status" value="1"/>
</dbReference>
<dbReference type="InterPro" id="IPR000983">
    <property type="entry name" value="Bac_GSPG_pilin"/>
</dbReference>
<accession>A0A7W7YAP0</accession>
<evidence type="ECO:0000256" key="2">
    <source>
        <dbReference type="SAM" id="MobiDB-lite"/>
    </source>
</evidence>
<evidence type="ECO:0000256" key="3">
    <source>
        <dbReference type="SAM" id="Phobius"/>
    </source>
</evidence>
<dbReference type="RefSeq" id="WP_184339634.1">
    <property type="nucleotide sequence ID" value="NZ_JACHIG010000004.1"/>
</dbReference>
<dbReference type="Pfam" id="PF07963">
    <property type="entry name" value="N_methyl"/>
    <property type="match status" value="1"/>
</dbReference>
<keyword evidence="3" id="KW-0472">Membrane</keyword>
<feature type="region of interest" description="Disordered" evidence="2">
    <location>
        <begin position="186"/>
        <end position="206"/>
    </location>
</feature>
<dbReference type="Gene3D" id="3.30.700.10">
    <property type="entry name" value="Glycoprotein, Type 4 Pilin"/>
    <property type="match status" value="1"/>
</dbReference>
<evidence type="ECO:0000313" key="4">
    <source>
        <dbReference type="EMBL" id="MBB5032722.1"/>
    </source>
</evidence>
<dbReference type="InterPro" id="IPR045584">
    <property type="entry name" value="Pilin-like"/>
</dbReference>
<dbReference type="NCBIfam" id="TIGR02532">
    <property type="entry name" value="IV_pilin_GFxxxE"/>
    <property type="match status" value="1"/>
</dbReference>
<name>A0A7W7YAP0_9BACT</name>
<dbReference type="SUPFAM" id="SSF54523">
    <property type="entry name" value="Pili subunits"/>
    <property type="match status" value="1"/>
</dbReference>
<dbReference type="Proteomes" id="UP000590740">
    <property type="component" value="Unassembled WGS sequence"/>
</dbReference>
<feature type="transmembrane region" description="Helical" evidence="3">
    <location>
        <begin position="12"/>
        <end position="35"/>
    </location>
</feature>
<dbReference type="GO" id="GO:0015628">
    <property type="term" value="P:protein secretion by the type II secretion system"/>
    <property type="evidence" value="ECO:0007669"/>
    <property type="project" value="InterPro"/>
</dbReference>
<dbReference type="GO" id="GO:0015627">
    <property type="term" value="C:type II protein secretion system complex"/>
    <property type="evidence" value="ECO:0007669"/>
    <property type="project" value="InterPro"/>
</dbReference>
<dbReference type="InterPro" id="IPR012902">
    <property type="entry name" value="N_methyl_site"/>
</dbReference>
<organism evidence="4 5">
    <name type="scientific">Prosthecobacter vanneervenii</name>
    <dbReference type="NCBI Taxonomy" id="48466"/>
    <lineage>
        <taxon>Bacteria</taxon>
        <taxon>Pseudomonadati</taxon>
        <taxon>Verrucomicrobiota</taxon>
        <taxon>Verrucomicrobiia</taxon>
        <taxon>Verrucomicrobiales</taxon>
        <taxon>Verrucomicrobiaceae</taxon>
        <taxon>Prosthecobacter</taxon>
    </lineage>
</organism>
<dbReference type="PRINTS" id="PR00813">
    <property type="entry name" value="BCTERIALGSPG"/>
</dbReference>
<sequence length="206" mass="22455">MKTHRKHASRAFTLIELLITITIIAVLASLTAVGVTQITEQANRVKVRAAIMDLRNGIDHFQTDYGRYPTDSNVSGANGEDAPELLTDGNNALVDTLMGIPPSSSGTMDMNPKRVQYATFPPANNGRHGLVGAARPFKLADLYGQPYHILLDTNGDNQVKNPDISNSDPRISANQPAHLPLKIAVYSNGKDQQPRTSDDITSWRPK</sequence>
<evidence type="ECO:0000256" key="1">
    <source>
        <dbReference type="ARBA" id="ARBA00022481"/>
    </source>
</evidence>